<comment type="caution">
    <text evidence="6">The sequence shown here is derived from an EMBL/GenBank/DDBJ whole genome shotgun (WGS) entry which is preliminary data.</text>
</comment>
<dbReference type="OrthoDB" id="9813056at2"/>
<dbReference type="Pfam" id="PF00126">
    <property type="entry name" value="HTH_1"/>
    <property type="match status" value="1"/>
</dbReference>
<dbReference type="GO" id="GO:0003700">
    <property type="term" value="F:DNA-binding transcription factor activity"/>
    <property type="evidence" value="ECO:0007669"/>
    <property type="project" value="InterPro"/>
</dbReference>
<evidence type="ECO:0000256" key="4">
    <source>
        <dbReference type="ARBA" id="ARBA00023163"/>
    </source>
</evidence>
<evidence type="ECO:0000313" key="6">
    <source>
        <dbReference type="EMBL" id="PTX54411.1"/>
    </source>
</evidence>
<dbReference type="InterPro" id="IPR058163">
    <property type="entry name" value="LysR-type_TF_proteobact-type"/>
</dbReference>
<evidence type="ECO:0000259" key="5">
    <source>
        <dbReference type="PROSITE" id="PS50931"/>
    </source>
</evidence>
<dbReference type="InterPro" id="IPR005119">
    <property type="entry name" value="LysR_subst-bd"/>
</dbReference>
<dbReference type="SUPFAM" id="SSF53850">
    <property type="entry name" value="Periplasmic binding protein-like II"/>
    <property type="match status" value="1"/>
</dbReference>
<sequence length="300" mass="32802">MSRTLPPLNALRAFEAAGRHQSFSGAAEELHVSHSAISRHVRGLEDRLGVQLFREASRGVALTQAGARYLAQVTPALDVIAEATEAFHDTPRGRLVVNSEPTFAIKFLIPRLAEFEAAHPEVELRLEASQELADLARYEADLAIRSIASGKPEQASELISNAPMRVYGAPSLVGKGLDAPEQVLQFRRYQDRHGNPWGQWAAQAGLDPALFPAPDWRMRSMLSLDAALAGHGVILCTGEVTADACARGHLVQCLPYAVHSGSYHLVFGEGARRRAPARAFRDWLIDITAPYRVDEYQPNG</sequence>
<reference evidence="6 7" key="1">
    <citation type="submission" date="2018-04" db="EMBL/GenBank/DDBJ databases">
        <title>Genomic Encyclopedia of Archaeal and Bacterial Type Strains, Phase II (KMG-II): from individual species to whole genera.</title>
        <authorList>
            <person name="Goeker M."/>
        </authorList>
    </citation>
    <scope>NUCLEOTIDE SEQUENCE [LARGE SCALE GENOMIC DNA]</scope>
    <source>
        <strain evidence="6 7">DSM 100977</strain>
    </source>
</reference>
<dbReference type="SUPFAM" id="SSF46785">
    <property type="entry name" value="Winged helix' DNA-binding domain"/>
    <property type="match status" value="1"/>
</dbReference>
<dbReference type="GO" id="GO:0043565">
    <property type="term" value="F:sequence-specific DNA binding"/>
    <property type="evidence" value="ECO:0007669"/>
    <property type="project" value="TreeGrafter"/>
</dbReference>
<accession>A0A2T6BED8</accession>
<dbReference type="PRINTS" id="PR00039">
    <property type="entry name" value="HTHLYSR"/>
</dbReference>
<dbReference type="PANTHER" id="PTHR30537">
    <property type="entry name" value="HTH-TYPE TRANSCRIPTIONAL REGULATOR"/>
    <property type="match status" value="1"/>
</dbReference>
<dbReference type="EMBL" id="QBKS01000002">
    <property type="protein sequence ID" value="PTX54411.1"/>
    <property type="molecule type" value="Genomic_DNA"/>
</dbReference>
<dbReference type="InterPro" id="IPR036390">
    <property type="entry name" value="WH_DNA-bd_sf"/>
</dbReference>
<name>A0A2T6BED8_9RHOB</name>
<dbReference type="RefSeq" id="WP_107846745.1">
    <property type="nucleotide sequence ID" value="NZ_QBKS01000002.1"/>
</dbReference>
<evidence type="ECO:0000256" key="2">
    <source>
        <dbReference type="ARBA" id="ARBA00023015"/>
    </source>
</evidence>
<dbReference type="InterPro" id="IPR000847">
    <property type="entry name" value="LysR_HTH_N"/>
</dbReference>
<dbReference type="InterPro" id="IPR036388">
    <property type="entry name" value="WH-like_DNA-bd_sf"/>
</dbReference>
<organism evidence="6 7">
    <name type="scientific">Litoreibacter ponti</name>
    <dbReference type="NCBI Taxonomy" id="1510457"/>
    <lineage>
        <taxon>Bacteria</taxon>
        <taxon>Pseudomonadati</taxon>
        <taxon>Pseudomonadota</taxon>
        <taxon>Alphaproteobacteria</taxon>
        <taxon>Rhodobacterales</taxon>
        <taxon>Roseobacteraceae</taxon>
        <taxon>Litoreibacter</taxon>
    </lineage>
</organism>
<keyword evidence="3" id="KW-0238">DNA-binding</keyword>
<dbReference type="Gene3D" id="3.40.190.10">
    <property type="entry name" value="Periplasmic binding protein-like II"/>
    <property type="match status" value="2"/>
</dbReference>
<dbReference type="Gene3D" id="1.10.10.10">
    <property type="entry name" value="Winged helix-like DNA-binding domain superfamily/Winged helix DNA-binding domain"/>
    <property type="match status" value="1"/>
</dbReference>
<dbReference type="Pfam" id="PF03466">
    <property type="entry name" value="LysR_substrate"/>
    <property type="match status" value="1"/>
</dbReference>
<proteinExistence type="inferred from homology"/>
<dbReference type="Proteomes" id="UP000243978">
    <property type="component" value="Unassembled WGS sequence"/>
</dbReference>
<keyword evidence="2" id="KW-0805">Transcription regulation</keyword>
<dbReference type="PANTHER" id="PTHR30537:SF79">
    <property type="entry name" value="TRANSCRIPTIONAL REGULATOR-RELATED"/>
    <property type="match status" value="1"/>
</dbReference>
<dbReference type="AlphaFoldDB" id="A0A2T6BED8"/>
<dbReference type="GO" id="GO:0006351">
    <property type="term" value="P:DNA-templated transcription"/>
    <property type="evidence" value="ECO:0007669"/>
    <property type="project" value="TreeGrafter"/>
</dbReference>
<keyword evidence="7" id="KW-1185">Reference proteome</keyword>
<dbReference type="PROSITE" id="PS50931">
    <property type="entry name" value="HTH_LYSR"/>
    <property type="match status" value="1"/>
</dbReference>
<evidence type="ECO:0000256" key="3">
    <source>
        <dbReference type="ARBA" id="ARBA00023125"/>
    </source>
</evidence>
<dbReference type="FunFam" id="1.10.10.10:FF:000038">
    <property type="entry name" value="Glycine cleavage system transcriptional activator"/>
    <property type="match status" value="1"/>
</dbReference>
<evidence type="ECO:0000256" key="1">
    <source>
        <dbReference type="ARBA" id="ARBA00009437"/>
    </source>
</evidence>
<evidence type="ECO:0000313" key="7">
    <source>
        <dbReference type="Proteomes" id="UP000243978"/>
    </source>
</evidence>
<feature type="domain" description="HTH lysR-type" evidence="5">
    <location>
        <begin position="6"/>
        <end position="63"/>
    </location>
</feature>
<protein>
    <submittedName>
        <fullName evidence="6">LysR family transcriptional regulator</fullName>
    </submittedName>
</protein>
<keyword evidence="4" id="KW-0804">Transcription</keyword>
<comment type="similarity">
    <text evidence="1">Belongs to the LysR transcriptional regulatory family.</text>
</comment>
<gene>
    <name evidence="6" type="ORF">C8N43_3225</name>
</gene>